<dbReference type="EMBL" id="JANFNH010000001">
    <property type="protein sequence ID" value="MCQ4040859.1"/>
    <property type="molecule type" value="Genomic_DNA"/>
</dbReference>
<comment type="caution">
    <text evidence="1">The sequence shown here is derived from an EMBL/GenBank/DDBJ whole genome shotgun (WGS) entry which is preliminary data.</text>
</comment>
<dbReference type="RefSeq" id="WP_255924795.1">
    <property type="nucleotide sequence ID" value="NZ_JANFNH010000001.1"/>
</dbReference>
<dbReference type="Proteomes" id="UP001206206">
    <property type="component" value="Unassembled WGS sequence"/>
</dbReference>
<keyword evidence="2" id="KW-1185">Reference proteome</keyword>
<proteinExistence type="predicted"/>
<reference evidence="1 2" key="1">
    <citation type="submission" date="2022-06" db="EMBL/GenBank/DDBJ databases">
        <title>Draft genome sequence of type strain Streptomyces rubrisoli DSM 42083.</title>
        <authorList>
            <person name="Duangmal K."/>
            <person name="Klaysubun C."/>
        </authorList>
    </citation>
    <scope>NUCLEOTIDE SEQUENCE [LARGE SCALE GENOMIC DNA]</scope>
    <source>
        <strain evidence="1 2">DSM 42083</strain>
    </source>
</reference>
<evidence type="ECO:0000313" key="1">
    <source>
        <dbReference type="EMBL" id="MCQ4040859.1"/>
    </source>
</evidence>
<name>A0ABT1P670_9ACTN</name>
<sequence>MEHPPVVVHPVEDGARRVTVQGEVVGRAYGLADVEEFLRRAGLDPDDVALDDPQLIEWQGGGPDVWS</sequence>
<gene>
    <name evidence="1" type="ORF">NON19_02160</name>
</gene>
<evidence type="ECO:0000313" key="2">
    <source>
        <dbReference type="Proteomes" id="UP001206206"/>
    </source>
</evidence>
<organism evidence="1 2">
    <name type="scientific">Streptantibioticus rubrisoli</name>
    <dbReference type="NCBI Taxonomy" id="1387313"/>
    <lineage>
        <taxon>Bacteria</taxon>
        <taxon>Bacillati</taxon>
        <taxon>Actinomycetota</taxon>
        <taxon>Actinomycetes</taxon>
        <taxon>Kitasatosporales</taxon>
        <taxon>Streptomycetaceae</taxon>
        <taxon>Streptantibioticus</taxon>
    </lineage>
</organism>
<accession>A0ABT1P670</accession>
<protein>
    <submittedName>
        <fullName evidence="1">Uncharacterized protein</fullName>
    </submittedName>
</protein>